<accession>A0A5S6QMX1</accession>
<evidence type="ECO:0000313" key="2">
    <source>
        <dbReference type="Proteomes" id="UP000046395"/>
    </source>
</evidence>
<dbReference type="Proteomes" id="UP000046395">
    <property type="component" value="Unassembled WGS sequence"/>
</dbReference>
<proteinExistence type="predicted"/>
<name>A0A5S6QMX1_TRIMR</name>
<organism evidence="2 3">
    <name type="scientific">Trichuris muris</name>
    <name type="common">Mouse whipworm</name>
    <dbReference type="NCBI Taxonomy" id="70415"/>
    <lineage>
        <taxon>Eukaryota</taxon>
        <taxon>Metazoa</taxon>
        <taxon>Ecdysozoa</taxon>
        <taxon>Nematoda</taxon>
        <taxon>Enoplea</taxon>
        <taxon>Dorylaimia</taxon>
        <taxon>Trichinellida</taxon>
        <taxon>Trichuridae</taxon>
        <taxon>Trichuris</taxon>
    </lineage>
</organism>
<protein>
    <submittedName>
        <fullName evidence="3">Uncharacterized protein</fullName>
    </submittedName>
</protein>
<dbReference type="AlphaFoldDB" id="A0A5S6QMX1"/>
<reference evidence="3" key="1">
    <citation type="submission" date="2019-12" db="UniProtKB">
        <authorList>
            <consortium name="WormBaseParasite"/>
        </authorList>
    </citation>
    <scope>IDENTIFICATION</scope>
</reference>
<evidence type="ECO:0000256" key="1">
    <source>
        <dbReference type="SAM" id="MobiDB-lite"/>
    </source>
</evidence>
<sequence>MPIEHSPTFARIWQQLVLKNKANPFHIIKASSHKPMEHQWGAPYPQSWLSWHGSYVGETEIYLSEAALTSKTTQNKDSPERISDNETAHKRFIHEKSW</sequence>
<feature type="compositionally biased region" description="Basic and acidic residues" evidence="1">
    <location>
        <begin position="77"/>
        <end position="98"/>
    </location>
</feature>
<dbReference type="WBParaSite" id="TMUE_2000008543.1">
    <property type="protein sequence ID" value="TMUE_2000008543.1"/>
    <property type="gene ID" value="WBGene00300316"/>
</dbReference>
<feature type="region of interest" description="Disordered" evidence="1">
    <location>
        <begin position="70"/>
        <end position="98"/>
    </location>
</feature>
<keyword evidence="2" id="KW-1185">Reference proteome</keyword>
<evidence type="ECO:0000313" key="3">
    <source>
        <dbReference type="WBParaSite" id="TMUE_2000008543.1"/>
    </source>
</evidence>